<gene>
    <name evidence="3" type="ORF">CALVIDRAFT_554234</name>
</gene>
<organism evidence="3 4">
    <name type="scientific">Calocera viscosa (strain TUFC12733)</name>
    <dbReference type="NCBI Taxonomy" id="1330018"/>
    <lineage>
        <taxon>Eukaryota</taxon>
        <taxon>Fungi</taxon>
        <taxon>Dikarya</taxon>
        <taxon>Basidiomycota</taxon>
        <taxon>Agaricomycotina</taxon>
        <taxon>Dacrymycetes</taxon>
        <taxon>Dacrymycetales</taxon>
        <taxon>Dacrymycetaceae</taxon>
        <taxon>Calocera</taxon>
    </lineage>
</organism>
<feature type="domain" description="DUF7918" evidence="2">
    <location>
        <begin position="8"/>
        <end position="189"/>
    </location>
</feature>
<evidence type="ECO:0000256" key="1">
    <source>
        <dbReference type="SAM" id="MobiDB-lite"/>
    </source>
</evidence>
<evidence type="ECO:0000259" key="2">
    <source>
        <dbReference type="Pfam" id="PF25534"/>
    </source>
</evidence>
<protein>
    <recommendedName>
        <fullName evidence="2">DUF7918 domain-containing protein</fullName>
    </recommendedName>
</protein>
<dbReference type="Pfam" id="PF25534">
    <property type="entry name" value="DUF7918"/>
    <property type="match status" value="1"/>
</dbReference>
<evidence type="ECO:0000313" key="3">
    <source>
        <dbReference type="EMBL" id="KZO97695.1"/>
    </source>
</evidence>
<keyword evidence="4" id="KW-1185">Reference proteome</keyword>
<name>A0A167NGW0_CALVF</name>
<evidence type="ECO:0000313" key="4">
    <source>
        <dbReference type="Proteomes" id="UP000076738"/>
    </source>
</evidence>
<reference evidence="3 4" key="1">
    <citation type="journal article" date="2016" name="Mol. Biol. Evol.">
        <title>Comparative Genomics of Early-Diverging Mushroom-Forming Fungi Provides Insights into the Origins of Lignocellulose Decay Capabilities.</title>
        <authorList>
            <person name="Nagy L.G."/>
            <person name="Riley R."/>
            <person name="Tritt A."/>
            <person name="Adam C."/>
            <person name="Daum C."/>
            <person name="Floudas D."/>
            <person name="Sun H."/>
            <person name="Yadav J.S."/>
            <person name="Pangilinan J."/>
            <person name="Larsson K.H."/>
            <person name="Matsuura K."/>
            <person name="Barry K."/>
            <person name="Labutti K."/>
            <person name="Kuo R."/>
            <person name="Ohm R.A."/>
            <person name="Bhattacharya S.S."/>
            <person name="Shirouzu T."/>
            <person name="Yoshinaga Y."/>
            <person name="Martin F.M."/>
            <person name="Grigoriev I.V."/>
            <person name="Hibbett D.S."/>
        </authorList>
    </citation>
    <scope>NUCLEOTIDE SEQUENCE [LARGE SCALE GENOMIC DNA]</scope>
    <source>
        <strain evidence="3 4">TUFC12733</strain>
    </source>
</reference>
<feature type="region of interest" description="Disordered" evidence="1">
    <location>
        <begin position="149"/>
        <end position="172"/>
    </location>
</feature>
<dbReference type="AlphaFoldDB" id="A0A167NGW0"/>
<sequence length="243" mass="27311">MPTLGNYKVSVLKENKPCKEYHAPVIDGVQTMDHHNIHCWIMSRTGQVFSIKWEELGIPTTERQDNLTRITMDGETYSYRATGSREGLPSSWEVDGPREYDNKDNFAFQKVVLSEDVDESRHNTTGSIKVEIQGGQFIELEDNDWRIQTDEDSEDETWEPPTKKQKGSSLANGVMAVSIRPRRAQAAVNVPIDAASVASDNRTSDGQSDDGQPAAPPTEHMEKNDEGRLVVNQKEKILRAHCI</sequence>
<accession>A0A167NGW0</accession>
<feature type="compositionally biased region" description="Basic and acidic residues" evidence="1">
    <location>
        <begin position="219"/>
        <end position="228"/>
    </location>
</feature>
<feature type="non-terminal residue" evidence="3">
    <location>
        <position position="243"/>
    </location>
</feature>
<feature type="region of interest" description="Disordered" evidence="1">
    <location>
        <begin position="197"/>
        <end position="228"/>
    </location>
</feature>
<proteinExistence type="predicted"/>
<dbReference type="EMBL" id="KV417278">
    <property type="protein sequence ID" value="KZO97695.1"/>
    <property type="molecule type" value="Genomic_DNA"/>
</dbReference>
<feature type="compositionally biased region" description="Polar residues" evidence="1">
    <location>
        <begin position="198"/>
        <end position="210"/>
    </location>
</feature>
<dbReference type="InterPro" id="IPR057678">
    <property type="entry name" value="DUF7918"/>
</dbReference>
<dbReference type="Proteomes" id="UP000076738">
    <property type="component" value="Unassembled WGS sequence"/>
</dbReference>